<dbReference type="GO" id="GO:0016324">
    <property type="term" value="C:apical plasma membrane"/>
    <property type="evidence" value="ECO:0007669"/>
    <property type="project" value="TreeGrafter"/>
</dbReference>
<dbReference type="AlphaFoldDB" id="A0A0V0G4W1"/>
<dbReference type="InterPro" id="IPR017248">
    <property type="entry name" value="HAX-1"/>
</dbReference>
<keyword evidence="4" id="KW-0597">Phosphoprotein</keyword>
<dbReference type="GO" id="GO:0030833">
    <property type="term" value="P:regulation of actin filament polymerization"/>
    <property type="evidence" value="ECO:0007669"/>
    <property type="project" value="TreeGrafter"/>
</dbReference>
<sequence length="293" mass="34065">MSLYDIFRRAFGINSPYDKGLGQPGFRNPIWEEESDDDEDELDDEFNSHYRYAPNTPFGFRIFSGDVMDMHKYFEQQMDEMIKNFHSSFFGTDLLQIPESSFGDPTNRSEKENIPNKYLKPWVEQSVPENDLKQDTDIDGSVTVRDLRKIFPNEEEENVASSAHVPSKVFGQSVITRIIRTADGKLEKEKRVHGSDGREEVSLIRQIGDQKYKVTTKKDGQTGLTDTTEELINLDEEKLAEFNRKWEEQKSNRKSSSNDLYDKNKIISIYPPDNNNDNTSNISLSRLFEKWFK</sequence>
<dbReference type="GO" id="GO:0030136">
    <property type="term" value="C:clathrin-coated vesicle"/>
    <property type="evidence" value="ECO:0007669"/>
    <property type="project" value="TreeGrafter"/>
</dbReference>
<reference evidence="5" key="1">
    <citation type="journal article" date="2018" name="J. Proteomics">
        <title>Exploring the molecular complexity of Triatoma dimidiata sialome.</title>
        <authorList>
            <person name="Santiago P.B."/>
            <person name="de Araujo C.N."/>
            <person name="Charneau S."/>
            <person name="Bastos I.M.D."/>
            <person name="Assumpcao T.C.F."/>
            <person name="Queiroz R.M.L."/>
            <person name="Praca Y.R."/>
            <person name="Cordeiro T.M."/>
            <person name="Garcia C.H.S."/>
            <person name="da Silva I.G."/>
            <person name="Raiol T."/>
            <person name="Motta F.N."/>
            <person name="de Araujo Oliveira J.V."/>
            <person name="de Sousa M.V."/>
            <person name="Ribeiro J.M.C."/>
            <person name="de Santana J.M."/>
        </authorList>
    </citation>
    <scope>NUCLEOTIDE SEQUENCE</scope>
    <source>
        <strain evidence="5">Santander</strain>
        <tissue evidence="5">Salivary glands</tissue>
    </source>
</reference>
<evidence type="ECO:0000256" key="3">
    <source>
        <dbReference type="ARBA" id="ARBA00022490"/>
    </source>
</evidence>
<dbReference type="PANTHER" id="PTHR14938:SF2">
    <property type="entry name" value="HCLS1-ASSOCIATED PROTEIN X-1"/>
    <property type="match status" value="1"/>
</dbReference>
<dbReference type="PANTHER" id="PTHR14938">
    <property type="entry name" value="HCLS1-ASSOCIATED PROTEIN X-1"/>
    <property type="match status" value="1"/>
</dbReference>
<organism evidence="5">
    <name type="scientific">Triatoma dimidiata</name>
    <name type="common">Kissing bug</name>
    <name type="synonym">Meccus dimidiatus</name>
    <dbReference type="NCBI Taxonomy" id="72491"/>
    <lineage>
        <taxon>Eukaryota</taxon>
        <taxon>Metazoa</taxon>
        <taxon>Ecdysozoa</taxon>
        <taxon>Arthropoda</taxon>
        <taxon>Hexapoda</taxon>
        <taxon>Insecta</taxon>
        <taxon>Pterygota</taxon>
        <taxon>Neoptera</taxon>
        <taxon>Paraneoptera</taxon>
        <taxon>Hemiptera</taxon>
        <taxon>Heteroptera</taxon>
        <taxon>Panheteroptera</taxon>
        <taxon>Cimicomorpha</taxon>
        <taxon>Reduviidae</taxon>
        <taxon>Triatominae</taxon>
        <taxon>Triatoma</taxon>
    </lineage>
</organism>
<protein>
    <recommendedName>
        <fullName evidence="6">HCLS1-associated protein X-1</fullName>
    </recommendedName>
</protein>
<dbReference type="Pfam" id="PF10248">
    <property type="entry name" value="Mlf1IP"/>
    <property type="match status" value="1"/>
</dbReference>
<proteinExistence type="inferred from homology"/>
<dbReference type="GO" id="GO:0015629">
    <property type="term" value="C:actin cytoskeleton"/>
    <property type="evidence" value="ECO:0007669"/>
    <property type="project" value="TreeGrafter"/>
</dbReference>
<dbReference type="GO" id="GO:0005739">
    <property type="term" value="C:mitochondrion"/>
    <property type="evidence" value="ECO:0007669"/>
    <property type="project" value="TreeGrafter"/>
</dbReference>
<evidence type="ECO:0000256" key="2">
    <source>
        <dbReference type="ARBA" id="ARBA00008332"/>
    </source>
</evidence>
<evidence type="ECO:0000313" key="5">
    <source>
        <dbReference type="EMBL" id="JAP03091.1"/>
    </source>
</evidence>
<evidence type="ECO:0000256" key="4">
    <source>
        <dbReference type="ARBA" id="ARBA00022553"/>
    </source>
</evidence>
<name>A0A0V0G4W1_TRIDM</name>
<evidence type="ECO:0008006" key="6">
    <source>
        <dbReference type="Google" id="ProtNLM"/>
    </source>
</evidence>
<dbReference type="InterPro" id="IPR019376">
    <property type="entry name" value="Myeloid_leukemia_factor"/>
</dbReference>
<comment type="subcellular location">
    <subcellularLocation>
        <location evidence="1">Cytoplasm</location>
    </subcellularLocation>
</comment>
<evidence type="ECO:0000256" key="1">
    <source>
        <dbReference type="ARBA" id="ARBA00004496"/>
    </source>
</evidence>
<keyword evidence="3" id="KW-0963">Cytoplasm</keyword>
<dbReference type="GO" id="GO:0043066">
    <property type="term" value="P:negative regulation of apoptotic process"/>
    <property type="evidence" value="ECO:0007669"/>
    <property type="project" value="InterPro"/>
</dbReference>
<comment type="similarity">
    <text evidence="2">Belongs to the MLF family.</text>
</comment>
<accession>A0A0V0G4W1</accession>
<dbReference type="EMBL" id="GECL01003033">
    <property type="protein sequence ID" value="JAP03091.1"/>
    <property type="molecule type" value="Transcribed_RNA"/>
</dbReference>
<dbReference type="GO" id="GO:0016529">
    <property type="term" value="C:sarcoplasmic reticulum"/>
    <property type="evidence" value="ECO:0007669"/>
    <property type="project" value="TreeGrafter"/>
</dbReference>